<protein>
    <recommendedName>
        <fullName evidence="2">NADPH--hemoprotein reductase</fullName>
        <ecNumber evidence="2">1.6.2.4</ecNumber>
    </recommendedName>
</protein>
<dbReference type="Gene3D" id="3.40.50.80">
    <property type="entry name" value="Nucleotide-binding domain of ferredoxin-NADP reductase (FNR) module"/>
    <property type="match status" value="1"/>
</dbReference>
<dbReference type="RefSeq" id="WP_160224054.1">
    <property type="nucleotide sequence ID" value="NZ_CP029149.1"/>
</dbReference>
<dbReference type="InterPro" id="IPR017938">
    <property type="entry name" value="Riboflavin_synthase-like_b-brl"/>
</dbReference>
<dbReference type="PROSITE" id="PS50902">
    <property type="entry name" value="FLAVODOXIN_LIKE"/>
    <property type="match status" value="1"/>
</dbReference>
<dbReference type="SUPFAM" id="SSF63380">
    <property type="entry name" value="Riboflavin synthase domain-like"/>
    <property type="match status" value="1"/>
</dbReference>
<evidence type="ECO:0000313" key="3">
    <source>
        <dbReference type="EMBL" id="QHN65142.1"/>
    </source>
</evidence>
<dbReference type="InterPro" id="IPR039261">
    <property type="entry name" value="FNR_nucleotide-bd"/>
</dbReference>
<organism evidence="3 4">
    <name type="scientific">Bergeyella cardium</name>
    <dbReference type="NCBI Taxonomy" id="1585976"/>
    <lineage>
        <taxon>Bacteria</taxon>
        <taxon>Pseudomonadati</taxon>
        <taxon>Bacteroidota</taxon>
        <taxon>Flavobacteriia</taxon>
        <taxon>Flavobacteriales</taxon>
        <taxon>Weeksellaceae</taxon>
        <taxon>Bergeyella</taxon>
    </lineage>
</organism>
<dbReference type="InterPro" id="IPR008254">
    <property type="entry name" value="Flavodoxin/NO_synth"/>
</dbReference>
<dbReference type="PANTHER" id="PTHR19384">
    <property type="entry name" value="NITRIC OXIDE SYNTHASE-RELATED"/>
    <property type="match status" value="1"/>
</dbReference>
<dbReference type="InterPro" id="IPR008333">
    <property type="entry name" value="Cbr1-like_FAD-bd_dom"/>
</dbReference>
<accession>A0A6P1QSQ2</accession>
<dbReference type="OrthoDB" id="9789468at2"/>
<dbReference type="InterPro" id="IPR029039">
    <property type="entry name" value="Flavoprotein-like_sf"/>
</dbReference>
<name>A0A6P1QSQ2_9FLAO</name>
<dbReference type="Gene3D" id="3.40.50.360">
    <property type="match status" value="1"/>
</dbReference>
<dbReference type="Pfam" id="PF03929">
    <property type="entry name" value="PepSY_TM"/>
    <property type="match status" value="1"/>
</dbReference>
<dbReference type="PANTHER" id="PTHR19384:SF17">
    <property type="entry name" value="NADPH--CYTOCHROME P450 REDUCTASE"/>
    <property type="match status" value="1"/>
</dbReference>
<dbReference type="InterPro" id="IPR005625">
    <property type="entry name" value="PepSY-ass_TM"/>
</dbReference>
<dbReference type="InterPro" id="IPR001094">
    <property type="entry name" value="Flavdoxin-like"/>
</dbReference>
<dbReference type="InterPro" id="IPR017927">
    <property type="entry name" value="FAD-bd_FR_type"/>
</dbReference>
<dbReference type="PROSITE" id="PS51384">
    <property type="entry name" value="FAD_FR"/>
    <property type="match status" value="1"/>
</dbReference>
<dbReference type="SUPFAM" id="SSF52218">
    <property type="entry name" value="Flavoproteins"/>
    <property type="match status" value="1"/>
</dbReference>
<dbReference type="PRINTS" id="PR00369">
    <property type="entry name" value="FLAVODOXIN"/>
</dbReference>
<dbReference type="AlphaFoldDB" id="A0A6P1QSQ2"/>
<dbReference type="GO" id="GO:0010181">
    <property type="term" value="F:FMN binding"/>
    <property type="evidence" value="ECO:0007669"/>
    <property type="project" value="InterPro"/>
</dbReference>
<evidence type="ECO:0000256" key="2">
    <source>
        <dbReference type="ARBA" id="ARBA00023797"/>
    </source>
</evidence>
<dbReference type="Proteomes" id="UP000464318">
    <property type="component" value="Chromosome"/>
</dbReference>
<dbReference type="EC" id="1.6.2.4" evidence="2"/>
<keyword evidence="4" id="KW-1185">Reference proteome</keyword>
<dbReference type="Gene3D" id="2.40.30.10">
    <property type="entry name" value="Translation factors"/>
    <property type="match status" value="1"/>
</dbReference>
<dbReference type="Pfam" id="PF00970">
    <property type="entry name" value="FAD_binding_6"/>
    <property type="match status" value="1"/>
</dbReference>
<evidence type="ECO:0000256" key="1">
    <source>
        <dbReference type="ARBA" id="ARBA00022630"/>
    </source>
</evidence>
<dbReference type="KEGG" id="bcad:DBX24_04135"/>
<dbReference type="GO" id="GO:0005829">
    <property type="term" value="C:cytosol"/>
    <property type="evidence" value="ECO:0007669"/>
    <property type="project" value="TreeGrafter"/>
</dbReference>
<proteinExistence type="predicted"/>
<dbReference type="GO" id="GO:0050660">
    <property type="term" value="F:flavin adenine dinucleotide binding"/>
    <property type="evidence" value="ECO:0007669"/>
    <property type="project" value="TreeGrafter"/>
</dbReference>
<evidence type="ECO:0000313" key="4">
    <source>
        <dbReference type="Proteomes" id="UP000464318"/>
    </source>
</evidence>
<dbReference type="SUPFAM" id="SSF52343">
    <property type="entry name" value="Ferredoxin reductase-like, C-terminal NADP-linked domain"/>
    <property type="match status" value="1"/>
</dbReference>
<dbReference type="GO" id="GO:0003958">
    <property type="term" value="F:NADPH-hemoprotein reductase activity"/>
    <property type="evidence" value="ECO:0007669"/>
    <property type="project" value="UniProtKB-EC"/>
</dbReference>
<dbReference type="EMBL" id="CP029149">
    <property type="protein sequence ID" value="QHN65142.1"/>
    <property type="molecule type" value="Genomic_DNA"/>
</dbReference>
<keyword evidence="1" id="KW-0285">Flavoprotein</keyword>
<dbReference type="Pfam" id="PF00175">
    <property type="entry name" value="NAD_binding_1"/>
    <property type="match status" value="1"/>
</dbReference>
<sequence length="735" mass="82847">MTSSIWRKAHLILAIISSVFLLVISITGVILAGNIIINKTQYPYKVENFEELSLAKTLPVLKKNYPEITEMSIDPNHFVSIDGFDEDGNAVKAIINPNNGKILGKPLKKSPFIQEVKGIHRSLLLHEKGRFIVGIMAALLLMISLTGTIMIIKRQKGFFGFFAKIHKDSLSQFLHTSAGRWFLVPIFVVSLTGTYLFLKRFKIIPEQKEITQTYEAKHTDTQKNIADFEVFRQTKLSEVQKIEFPFSDDDPDEVFILKLKSKELEVNAFSGEITKETLYPSAVLLANLSLNLHTGRTSLWWAIVLAIATLNILVFIYTGFAITLKRTASKVKNKFKAQDADCIILVGSENGTTLGFANKVQQQLLTSGKKVFLSYLNNYQYFPKAEHILIFTSTYGDGDAPANAEKFETLLANDIKQNPNTLFSVVGFGSRTYSNFCGFAKKIDALLSSQEWAERSIPLHLVNDKSADELVEWVKLWNEKTSTPLMTSPSFYNAKISGLKKFKVVEKTPLDEDNQTFSISLKPQFRKRAFQSGDILTVYPANDSRERLYSIGKKGNSIQLFVKLHENGLGSQYLYRLPLGQTIKAKVVENLAFHFPEDTSDVVMIANGTGTAPFLGMMSEQHPGVKKHLYCGFRFRNANTQQIEETAKSLIQKGNLHSFTVGYSRGEKPQRVTDLIREDEEFLVQILKSDGVIMICGALSMLADVEAYLTEVCERHQLPSLERYKHNSRILSDCY</sequence>
<reference evidence="3 4" key="1">
    <citation type="submission" date="2018-04" db="EMBL/GenBank/DDBJ databases">
        <title>Characteristic and Complete Genome Sequencing of A Novel Member of Infective Endocarditis Causative Bacteria: Bergeyella cardium QL-PH.</title>
        <authorList>
            <person name="Pan H."/>
            <person name="Sun E."/>
            <person name="Zhang Y."/>
        </authorList>
    </citation>
    <scope>NUCLEOTIDE SEQUENCE [LARGE SCALE GENOMIC DNA]</scope>
    <source>
        <strain evidence="3 4">HPQL</strain>
    </source>
</reference>
<gene>
    <name evidence="3" type="ORF">DBX24_04135</name>
</gene>
<dbReference type="InterPro" id="IPR001433">
    <property type="entry name" value="OxRdtase_FAD/NAD-bd"/>
</dbReference>
<dbReference type="Pfam" id="PF00258">
    <property type="entry name" value="Flavodoxin_1"/>
    <property type="match status" value="1"/>
</dbReference>